<name>A0A0A8YYY0_ARUDO</name>
<protein>
    <submittedName>
        <fullName evidence="2">Uncharacterized protein</fullName>
    </submittedName>
</protein>
<feature type="compositionally biased region" description="Low complexity" evidence="1">
    <location>
        <begin position="1"/>
        <end position="20"/>
    </location>
</feature>
<evidence type="ECO:0000256" key="1">
    <source>
        <dbReference type="SAM" id="MobiDB-lite"/>
    </source>
</evidence>
<feature type="region of interest" description="Disordered" evidence="1">
    <location>
        <begin position="1"/>
        <end position="35"/>
    </location>
</feature>
<organism evidence="2">
    <name type="scientific">Arundo donax</name>
    <name type="common">Giant reed</name>
    <name type="synonym">Donax arundinaceus</name>
    <dbReference type="NCBI Taxonomy" id="35708"/>
    <lineage>
        <taxon>Eukaryota</taxon>
        <taxon>Viridiplantae</taxon>
        <taxon>Streptophyta</taxon>
        <taxon>Embryophyta</taxon>
        <taxon>Tracheophyta</taxon>
        <taxon>Spermatophyta</taxon>
        <taxon>Magnoliopsida</taxon>
        <taxon>Liliopsida</taxon>
        <taxon>Poales</taxon>
        <taxon>Poaceae</taxon>
        <taxon>PACMAD clade</taxon>
        <taxon>Arundinoideae</taxon>
        <taxon>Arundineae</taxon>
        <taxon>Arundo</taxon>
    </lineage>
</organism>
<proteinExistence type="predicted"/>
<dbReference type="AlphaFoldDB" id="A0A0A8YYY0"/>
<reference evidence="2" key="2">
    <citation type="journal article" date="2015" name="Data Brief">
        <title>Shoot transcriptome of the giant reed, Arundo donax.</title>
        <authorList>
            <person name="Barrero R.A."/>
            <person name="Guerrero F.D."/>
            <person name="Moolhuijzen P."/>
            <person name="Goolsby J.A."/>
            <person name="Tidwell J."/>
            <person name="Bellgard S.E."/>
            <person name="Bellgard M.I."/>
        </authorList>
    </citation>
    <scope>NUCLEOTIDE SEQUENCE</scope>
    <source>
        <tissue evidence="2">Shoot tissue taken approximately 20 cm above the soil surface</tissue>
    </source>
</reference>
<reference evidence="2" key="1">
    <citation type="submission" date="2014-09" db="EMBL/GenBank/DDBJ databases">
        <authorList>
            <person name="Magalhaes I.L.F."/>
            <person name="Oliveira U."/>
            <person name="Santos F.R."/>
            <person name="Vidigal T.H.D.A."/>
            <person name="Brescovit A.D."/>
            <person name="Santos A.J."/>
        </authorList>
    </citation>
    <scope>NUCLEOTIDE SEQUENCE</scope>
    <source>
        <tissue evidence="2">Shoot tissue taken approximately 20 cm above the soil surface</tissue>
    </source>
</reference>
<dbReference type="EMBL" id="GBRH01266109">
    <property type="protein sequence ID" value="JAD31786.1"/>
    <property type="molecule type" value="Transcribed_RNA"/>
</dbReference>
<evidence type="ECO:0000313" key="2">
    <source>
        <dbReference type="EMBL" id="JAD31786.1"/>
    </source>
</evidence>
<sequence length="78" mass="8121">MSMLFPSSSLASRSSASSSPLSPPSSYPLSSSSSPTLADIVGCSTIRATIYSLPSLQNNRSFGILLKSLHKILSLTTS</sequence>
<accession>A0A0A8YYY0</accession>